<accession>A0A4Y2IR87</accession>
<organism evidence="1 2">
    <name type="scientific">Araneus ventricosus</name>
    <name type="common">Orbweaver spider</name>
    <name type="synonym">Epeira ventricosa</name>
    <dbReference type="NCBI Taxonomy" id="182803"/>
    <lineage>
        <taxon>Eukaryota</taxon>
        <taxon>Metazoa</taxon>
        <taxon>Ecdysozoa</taxon>
        <taxon>Arthropoda</taxon>
        <taxon>Chelicerata</taxon>
        <taxon>Arachnida</taxon>
        <taxon>Araneae</taxon>
        <taxon>Araneomorphae</taxon>
        <taxon>Entelegynae</taxon>
        <taxon>Araneoidea</taxon>
        <taxon>Araneidae</taxon>
        <taxon>Araneus</taxon>
    </lineage>
</organism>
<name>A0A4Y2IR87_ARAVE</name>
<dbReference type="AlphaFoldDB" id="A0A4Y2IR87"/>
<keyword evidence="2" id="KW-1185">Reference proteome</keyword>
<dbReference type="Proteomes" id="UP000499080">
    <property type="component" value="Unassembled WGS sequence"/>
</dbReference>
<dbReference type="EMBL" id="BGPR01002838">
    <property type="protein sequence ID" value="GBM79739.1"/>
    <property type="molecule type" value="Genomic_DNA"/>
</dbReference>
<gene>
    <name evidence="1" type="ORF">AVEN_164482_1</name>
</gene>
<protein>
    <submittedName>
        <fullName evidence="1">Uncharacterized protein</fullName>
    </submittedName>
</protein>
<evidence type="ECO:0000313" key="2">
    <source>
        <dbReference type="Proteomes" id="UP000499080"/>
    </source>
</evidence>
<sequence length="134" mass="14973">MKKKVQGVKGEIKEVKGDVQKKITEVEDKAQGKISVLEKRISDLRIRPSDFPANPGLLYSRPTVKSLTFDRNTSWTVFKTQYDVVSSVKGLVDRIKASQLVASLRGSPVEILRGIPADKLTDITTIEKSLESRF</sequence>
<comment type="caution">
    <text evidence="1">The sequence shown here is derived from an EMBL/GenBank/DDBJ whole genome shotgun (WGS) entry which is preliminary data.</text>
</comment>
<evidence type="ECO:0000313" key="1">
    <source>
        <dbReference type="EMBL" id="GBM79739.1"/>
    </source>
</evidence>
<proteinExistence type="predicted"/>
<reference evidence="1 2" key="1">
    <citation type="journal article" date="2019" name="Sci. Rep.">
        <title>Orb-weaving spider Araneus ventricosus genome elucidates the spidroin gene catalogue.</title>
        <authorList>
            <person name="Kono N."/>
            <person name="Nakamura H."/>
            <person name="Ohtoshi R."/>
            <person name="Moran D.A.P."/>
            <person name="Shinohara A."/>
            <person name="Yoshida Y."/>
            <person name="Fujiwara M."/>
            <person name="Mori M."/>
            <person name="Tomita M."/>
            <person name="Arakawa K."/>
        </authorList>
    </citation>
    <scope>NUCLEOTIDE SEQUENCE [LARGE SCALE GENOMIC DNA]</scope>
</reference>